<feature type="compositionally biased region" description="Polar residues" evidence="1">
    <location>
        <begin position="214"/>
        <end position="232"/>
    </location>
</feature>
<organism evidence="3 4">
    <name type="scientific">Nyssa sinensis</name>
    <dbReference type="NCBI Taxonomy" id="561372"/>
    <lineage>
        <taxon>Eukaryota</taxon>
        <taxon>Viridiplantae</taxon>
        <taxon>Streptophyta</taxon>
        <taxon>Embryophyta</taxon>
        <taxon>Tracheophyta</taxon>
        <taxon>Spermatophyta</taxon>
        <taxon>Magnoliopsida</taxon>
        <taxon>eudicotyledons</taxon>
        <taxon>Gunneridae</taxon>
        <taxon>Pentapetalae</taxon>
        <taxon>asterids</taxon>
        <taxon>Cornales</taxon>
        <taxon>Nyssaceae</taxon>
        <taxon>Nyssa</taxon>
    </lineage>
</organism>
<evidence type="ECO:0000256" key="2">
    <source>
        <dbReference type="SAM" id="SignalP"/>
    </source>
</evidence>
<feature type="compositionally biased region" description="Polar residues" evidence="1">
    <location>
        <begin position="87"/>
        <end position="99"/>
    </location>
</feature>
<reference evidence="3 4" key="1">
    <citation type="submission" date="2019-09" db="EMBL/GenBank/DDBJ databases">
        <title>A chromosome-level genome assembly of the Chinese tupelo Nyssa sinensis.</title>
        <authorList>
            <person name="Yang X."/>
            <person name="Kang M."/>
            <person name="Yang Y."/>
            <person name="Xiong H."/>
            <person name="Wang M."/>
            <person name="Zhang Z."/>
            <person name="Wang Z."/>
            <person name="Wu H."/>
            <person name="Ma T."/>
            <person name="Liu J."/>
            <person name="Xi Z."/>
        </authorList>
    </citation>
    <scope>NUCLEOTIDE SEQUENCE [LARGE SCALE GENOMIC DNA]</scope>
    <source>
        <strain evidence="3">J267</strain>
        <tissue evidence="3">Leaf</tissue>
    </source>
</reference>
<keyword evidence="4" id="KW-1185">Reference proteome</keyword>
<proteinExistence type="predicted"/>
<accession>A0A5J4ZYN2</accession>
<protein>
    <submittedName>
        <fullName evidence="3">Uncharacterized protein</fullName>
    </submittedName>
</protein>
<sequence>MKFAKIYLLVPITLLFSSFIAGHYDSLEYKVTRLVHSGPNKVESPVAANFHPLALKNVGVKKLPNLGEPLAQQNLRKSTMRGFGSFHNVSSGPTPSNNDRALPPTMDSSYIKRPPPATDSSSIYRNLEETSVQSNPWKFTTRGFGSFHDVPNGPNPIQNHRLPPAMDSSSIDRNLEETSVQSNPWKFTTRGFGSFHDVPNGPNPIQNHRPPPATDSSSIDQNLEETSVQSNS</sequence>
<dbReference type="Proteomes" id="UP000325577">
    <property type="component" value="Linkage Group LG5"/>
</dbReference>
<keyword evidence="2" id="KW-0732">Signal</keyword>
<feature type="chain" id="PRO_5023815097" evidence="2">
    <location>
        <begin position="23"/>
        <end position="232"/>
    </location>
</feature>
<gene>
    <name evidence="3" type="ORF">F0562_013077</name>
</gene>
<dbReference type="AlphaFoldDB" id="A0A5J4ZYN2"/>
<evidence type="ECO:0000256" key="1">
    <source>
        <dbReference type="SAM" id="MobiDB-lite"/>
    </source>
</evidence>
<dbReference type="EMBL" id="CM018048">
    <property type="protein sequence ID" value="KAA8522562.1"/>
    <property type="molecule type" value="Genomic_DNA"/>
</dbReference>
<feature type="region of interest" description="Disordered" evidence="1">
    <location>
        <begin position="190"/>
        <end position="232"/>
    </location>
</feature>
<dbReference type="PANTHER" id="PTHR37380:SF1">
    <property type="entry name" value="CLE FAMILY OSCLE501 PROTEIN"/>
    <property type="match status" value="1"/>
</dbReference>
<feature type="region of interest" description="Disordered" evidence="1">
    <location>
        <begin position="87"/>
        <end position="122"/>
    </location>
</feature>
<name>A0A5J4ZYN2_9ASTE</name>
<evidence type="ECO:0000313" key="3">
    <source>
        <dbReference type="EMBL" id="KAA8522562.1"/>
    </source>
</evidence>
<feature type="signal peptide" evidence="2">
    <location>
        <begin position="1"/>
        <end position="22"/>
    </location>
</feature>
<dbReference type="PANTHER" id="PTHR37380">
    <property type="entry name" value="CLE FAMILY OSCLE501 PROTEIN"/>
    <property type="match status" value="1"/>
</dbReference>
<evidence type="ECO:0000313" key="4">
    <source>
        <dbReference type="Proteomes" id="UP000325577"/>
    </source>
</evidence>